<dbReference type="InterPro" id="IPR027417">
    <property type="entry name" value="P-loop_NTPase"/>
</dbReference>
<protein>
    <recommendedName>
        <fullName evidence="3">Sulfotransferase domain-containing protein</fullName>
    </recommendedName>
</protein>
<reference evidence="4" key="1">
    <citation type="submission" date="2021-11" db="EMBL/GenBank/DDBJ databases">
        <authorList>
            <person name="Schell T."/>
        </authorList>
    </citation>
    <scope>NUCLEOTIDE SEQUENCE</scope>
    <source>
        <strain evidence="4">M5</strain>
    </source>
</reference>
<sequence>MNDCNFEEAARVPLTVRSHQYRVKLAQNILTNNFMNLGEFTPPKIMDNLITIDKIEEMTSPRVIKSHLPFYLLPPKLLDTAKVIYVARNPKDAIVSFFYLHKLVKMCYYTGEMDDFVDYFINNKRL</sequence>
<evidence type="ECO:0000313" key="5">
    <source>
        <dbReference type="Proteomes" id="UP000789390"/>
    </source>
</evidence>
<dbReference type="Proteomes" id="UP000789390">
    <property type="component" value="Unassembled WGS sequence"/>
</dbReference>
<dbReference type="Pfam" id="PF00685">
    <property type="entry name" value="Sulfotransfer_1"/>
    <property type="match status" value="1"/>
</dbReference>
<dbReference type="GO" id="GO:0008146">
    <property type="term" value="F:sulfotransferase activity"/>
    <property type="evidence" value="ECO:0007669"/>
    <property type="project" value="InterPro"/>
</dbReference>
<dbReference type="EMBL" id="CAKKLH010000144">
    <property type="protein sequence ID" value="CAH0104487.1"/>
    <property type="molecule type" value="Genomic_DNA"/>
</dbReference>
<evidence type="ECO:0000256" key="2">
    <source>
        <dbReference type="ARBA" id="ARBA00022679"/>
    </source>
</evidence>
<dbReference type="SUPFAM" id="SSF52540">
    <property type="entry name" value="P-loop containing nucleoside triphosphate hydrolases"/>
    <property type="match status" value="1"/>
</dbReference>
<evidence type="ECO:0000313" key="4">
    <source>
        <dbReference type="EMBL" id="CAH0104487.1"/>
    </source>
</evidence>
<keyword evidence="2" id="KW-0808">Transferase</keyword>
<evidence type="ECO:0000256" key="1">
    <source>
        <dbReference type="ARBA" id="ARBA00005771"/>
    </source>
</evidence>
<feature type="domain" description="Sulfotransferase" evidence="3">
    <location>
        <begin position="3"/>
        <end position="123"/>
    </location>
</feature>
<dbReference type="OrthoDB" id="6380889at2759"/>
<accession>A0A8J2RH73</accession>
<dbReference type="InterPro" id="IPR000863">
    <property type="entry name" value="Sulfotransferase_dom"/>
</dbReference>
<gene>
    <name evidence="4" type="ORF">DGAL_LOCUS7394</name>
</gene>
<proteinExistence type="inferred from homology"/>
<comment type="caution">
    <text evidence="4">The sequence shown here is derived from an EMBL/GenBank/DDBJ whole genome shotgun (WGS) entry which is preliminary data.</text>
</comment>
<dbReference type="PANTHER" id="PTHR11783">
    <property type="entry name" value="SULFOTRANSFERASE SULT"/>
    <property type="match status" value="1"/>
</dbReference>
<name>A0A8J2RH73_9CRUS</name>
<keyword evidence="5" id="KW-1185">Reference proteome</keyword>
<comment type="similarity">
    <text evidence="1">Belongs to the sulfotransferase 1 family.</text>
</comment>
<dbReference type="Gene3D" id="3.40.50.300">
    <property type="entry name" value="P-loop containing nucleotide triphosphate hydrolases"/>
    <property type="match status" value="1"/>
</dbReference>
<dbReference type="AlphaFoldDB" id="A0A8J2RH73"/>
<evidence type="ECO:0000259" key="3">
    <source>
        <dbReference type="Pfam" id="PF00685"/>
    </source>
</evidence>
<organism evidence="4 5">
    <name type="scientific">Daphnia galeata</name>
    <dbReference type="NCBI Taxonomy" id="27404"/>
    <lineage>
        <taxon>Eukaryota</taxon>
        <taxon>Metazoa</taxon>
        <taxon>Ecdysozoa</taxon>
        <taxon>Arthropoda</taxon>
        <taxon>Crustacea</taxon>
        <taxon>Branchiopoda</taxon>
        <taxon>Diplostraca</taxon>
        <taxon>Cladocera</taxon>
        <taxon>Anomopoda</taxon>
        <taxon>Daphniidae</taxon>
        <taxon>Daphnia</taxon>
    </lineage>
</organism>